<evidence type="ECO:0000256" key="2">
    <source>
        <dbReference type="ARBA" id="ARBA00022475"/>
    </source>
</evidence>
<accession>A0ABP8P1N7</accession>
<dbReference type="PANTHER" id="PTHR30213:SF1">
    <property type="entry name" value="INNER MEMBRANE PROTEIN YHJD"/>
    <property type="match status" value="1"/>
</dbReference>
<keyword evidence="3 7" id="KW-0812">Transmembrane</keyword>
<dbReference type="RefSeq" id="WP_345183238.1">
    <property type="nucleotide sequence ID" value="NZ_BAABGP010000003.1"/>
</dbReference>
<dbReference type="PANTHER" id="PTHR30213">
    <property type="entry name" value="INNER MEMBRANE PROTEIN YHJD"/>
    <property type="match status" value="1"/>
</dbReference>
<feature type="transmembrane region" description="Helical" evidence="7">
    <location>
        <begin position="79"/>
        <end position="96"/>
    </location>
</feature>
<comment type="subcellular location">
    <subcellularLocation>
        <location evidence="1">Cell membrane</location>
        <topology evidence="1">Multi-pass membrane protein</topology>
    </subcellularLocation>
</comment>
<evidence type="ECO:0000313" key="9">
    <source>
        <dbReference type="Proteomes" id="UP001500731"/>
    </source>
</evidence>
<evidence type="ECO:0000256" key="7">
    <source>
        <dbReference type="SAM" id="Phobius"/>
    </source>
</evidence>
<gene>
    <name evidence="8" type="ORF">GCM10023171_00910</name>
</gene>
<evidence type="ECO:0000256" key="5">
    <source>
        <dbReference type="ARBA" id="ARBA00023136"/>
    </source>
</evidence>
<dbReference type="Proteomes" id="UP001500731">
    <property type="component" value="Unassembled WGS sequence"/>
</dbReference>
<feature type="compositionally biased region" description="Low complexity" evidence="6">
    <location>
        <begin position="365"/>
        <end position="375"/>
    </location>
</feature>
<dbReference type="InterPro" id="IPR017039">
    <property type="entry name" value="Virul_fac_BrkB"/>
</dbReference>
<organism evidence="8 9">
    <name type="scientific">Microbacterium panaciterrae</name>
    <dbReference type="NCBI Taxonomy" id="985759"/>
    <lineage>
        <taxon>Bacteria</taxon>
        <taxon>Bacillati</taxon>
        <taxon>Actinomycetota</taxon>
        <taxon>Actinomycetes</taxon>
        <taxon>Micrococcales</taxon>
        <taxon>Microbacteriaceae</taxon>
        <taxon>Microbacterium</taxon>
    </lineage>
</organism>
<feature type="transmembrane region" description="Helical" evidence="7">
    <location>
        <begin position="240"/>
        <end position="263"/>
    </location>
</feature>
<reference evidence="9" key="1">
    <citation type="journal article" date="2019" name="Int. J. Syst. Evol. Microbiol.">
        <title>The Global Catalogue of Microorganisms (GCM) 10K type strain sequencing project: providing services to taxonomists for standard genome sequencing and annotation.</title>
        <authorList>
            <consortium name="The Broad Institute Genomics Platform"/>
            <consortium name="The Broad Institute Genome Sequencing Center for Infectious Disease"/>
            <person name="Wu L."/>
            <person name="Ma J."/>
        </authorList>
    </citation>
    <scope>NUCLEOTIDE SEQUENCE [LARGE SCALE GENOMIC DNA]</scope>
    <source>
        <strain evidence="9">JCM 17839</strain>
    </source>
</reference>
<dbReference type="Pfam" id="PF03631">
    <property type="entry name" value="Virul_fac_BrkB"/>
    <property type="match status" value="1"/>
</dbReference>
<keyword evidence="4 7" id="KW-1133">Transmembrane helix</keyword>
<evidence type="ECO:0008006" key="10">
    <source>
        <dbReference type="Google" id="ProtNLM"/>
    </source>
</evidence>
<evidence type="ECO:0000256" key="4">
    <source>
        <dbReference type="ARBA" id="ARBA00022989"/>
    </source>
</evidence>
<feature type="transmembrane region" description="Helical" evidence="7">
    <location>
        <begin position="164"/>
        <end position="186"/>
    </location>
</feature>
<feature type="transmembrane region" description="Helical" evidence="7">
    <location>
        <begin position="275"/>
        <end position="301"/>
    </location>
</feature>
<keyword evidence="5 7" id="KW-0472">Membrane</keyword>
<sequence length="420" mass="45190">MAESESELRARLEAPIERAAALTRRTMRAFPIRVWRRFLQRNGFLLSAGMSYQGLFAVFGLLYIAFASAGLWLGGSERAIALLTAIANSYIPGIVSEHGLVHPDDVQSLASEASSVLSITGFVAAVVVAWTGITAVTFTRRAVRDIFGLPYDSRSFVLLKLRDGVAGILFGLALLVGSVLGFVGVWALRQVLDLLGWHLGTTAFDLLTRAGSVVVMFAIDSAAIALLVRFLTGTRLAWRTILPGSMLGGGAVVVLQLGAGLLLSHTPGNPLLATFAVIIAMLLWCRWVAVVILVAAAWIALTAEDRDQPLQEVDEDAARRAELAALVLAAEVRLRRAEQAHDAAPWWRRRATARAARQAREEWGDALADQAAAAPSDDEEGLLGLLLEGPRRDDPHTEAPVDARPRRRTSGVKSDVGGAR</sequence>
<feature type="region of interest" description="Disordered" evidence="6">
    <location>
        <begin position="364"/>
        <end position="420"/>
    </location>
</feature>
<evidence type="ECO:0000256" key="6">
    <source>
        <dbReference type="SAM" id="MobiDB-lite"/>
    </source>
</evidence>
<name>A0ABP8P1N7_9MICO</name>
<feature type="transmembrane region" description="Helical" evidence="7">
    <location>
        <begin position="206"/>
        <end position="228"/>
    </location>
</feature>
<dbReference type="EMBL" id="BAABGP010000003">
    <property type="protein sequence ID" value="GAA4477779.1"/>
    <property type="molecule type" value="Genomic_DNA"/>
</dbReference>
<evidence type="ECO:0000313" key="8">
    <source>
        <dbReference type="EMBL" id="GAA4477779.1"/>
    </source>
</evidence>
<protein>
    <recommendedName>
        <fullName evidence="10">YihY/virulence factor BrkB family protein</fullName>
    </recommendedName>
</protein>
<evidence type="ECO:0000256" key="1">
    <source>
        <dbReference type="ARBA" id="ARBA00004651"/>
    </source>
</evidence>
<evidence type="ECO:0000256" key="3">
    <source>
        <dbReference type="ARBA" id="ARBA00022692"/>
    </source>
</evidence>
<comment type="caution">
    <text evidence="8">The sequence shown here is derived from an EMBL/GenBank/DDBJ whole genome shotgun (WGS) entry which is preliminary data.</text>
</comment>
<feature type="transmembrane region" description="Helical" evidence="7">
    <location>
        <begin position="116"/>
        <end position="138"/>
    </location>
</feature>
<feature type="compositionally biased region" description="Basic and acidic residues" evidence="6">
    <location>
        <begin position="389"/>
        <end position="404"/>
    </location>
</feature>
<keyword evidence="9" id="KW-1185">Reference proteome</keyword>
<proteinExistence type="predicted"/>
<keyword evidence="2" id="KW-1003">Cell membrane</keyword>
<feature type="transmembrane region" description="Helical" evidence="7">
    <location>
        <begin position="52"/>
        <end position="72"/>
    </location>
</feature>